<evidence type="ECO:0000256" key="1">
    <source>
        <dbReference type="SAM" id="MobiDB-lite"/>
    </source>
</evidence>
<dbReference type="AlphaFoldDB" id="A0AAQ1P9R2"/>
<organism evidence="2 3">
    <name type="scientific">Pseudomonas inefficax</name>
    <dbReference type="NCBI Taxonomy" id="2078786"/>
    <lineage>
        <taxon>Bacteria</taxon>
        <taxon>Pseudomonadati</taxon>
        <taxon>Pseudomonadota</taxon>
        <taxon>Gammaproteobacteria</taxon>
        <taxon>Pseudomonadales</taxon>
        <taxon>Pseudomonadaceae</taxon>
        <taxon>Pseudomonas</taxon>
    </lineage>
</organism>
<evidence type="ECO:0000313" key="2">
    <source>
        <dbReference type="EMBL" id="SPO60350.1"/>
    </source>
</evidence>
<dbReference type="Proteomes" id="UP000294335">
    <property type="component" value="Unassembled WGS sequence"/>
</dbReference>
<accession>A0AAQ1P9R2</accession>
<reference evidence="2 3" key="1">
    <citation type="submission" date="2018-02" db="EMBL/GenBank/DDBJ databases">
        <authorList>
            <person name="Dubost A."/>
        </authorList>
    </citation>
    <scope>NUCLEOTIDE SEQUENCE [LARGE SCALE GENOMIC DNA]</scope>
    <source>
        <strain evidence="3">JV551A3</strain>
    </source>
</reference>
<protein>
    <submittedName>
        <fullName evidence="2">Uncharacterized protein</fullName>
    </submittedName>
</protein>
<comment type="caution">
    <text evidence="2">The sequence shown here is derived from an EMBL/GenBank/DDBJ whole genome shotgun (WGS) entry which is preliminary data.</text>
</comment>
<dbReference type="EMBL" id="OPYN01000083">
    <property type="protein sequence ID" value="SPO60350.1"/>
    <property type="molecule type" value="Genomic_DNA"/>
</dbReference>
<sequence length="57" mass="6317">MAVPGCLKYVGDSTGLFAGEPAPTGTAQDSKPVEDLWERVHPRKGQYRQQETNRIET</sequence>
<gene>
    <name evidence="2" type="ORF">JV551A3_V1_830047</name>
</gene>
<feature type="region of interest" description="Disordered" evidence="1">
    <location>
        <begin position="12"/>
        <end position="34"/>
    </location>
</feature>
<proteinExistence type="predicted"/>
<name>A0AAQ1P9R2_9PSED</name>
<keyword evidence="3" id="KW-1185">Reference proteome</keyword>
<evidence type="ECO:0000313" key="3">
    <source>
        <dbReference type="Proteomes" id="UP000294335"/>
    </source>
</evidence>